<name>A0ABR1IQE4_9AGAR</name>
<organism evidence="1 2">
    <name type="scientific">Marasmiellus scandens</name>
    <dbReference type="NCBI Taxonomy" id="2682957"/>
    <lineage>
        <taxon>Eukaryota</taxon>
        <taxon>Fungi</taxon>
        <taxon>Dikarya</taxon>
        <taxon>Basidiomycota</taxon>
        <taxon>Agaricomycotina</taxon>
        <taxon>Agaricomycetes</taxon>
        <taxon>Agaricomycetidae</taxon>
        <taxon>Agaricales</taxon>
        <taxon>Marasmiineae</taxon>
        <taxon>Omphalotaceae</taxon>
        <taxon>Marasmiellus</taxon>
    </lineage>
</organism>
<protein>
    <recommendedName>
        <fullName evidence="3">F-box domain-containing protein</fullName>
    </recommendedName>
</protein>
<proteinExistence type="predicted"/>
<evidence type="ECO:0000313" key="1">
    <source>
        <dbReference type="EMBL" id="KAK7438452.1"/>
    </source>
</evidence>
<dbReference type="EMBL" id="JBANRG010000079">
    <property type="protein sequence ID" value="KAK7438452.1"/>
    <property type="molecule type" value="Genomic_DNA"/>
</dbReference>
<evidence type="ECO:0000313" key="2">
    <source>
        <dbReference type="Proteomes" id="UP001498398"/>
    </source>
</evidence>
<keyword evidence="2" id="KW-1185">Reference proteome</keyword>
<evidence type="ECO:0008006" key="3">
    <source>
        <dbReference type="Google" id="ProtNLM"/>
    </source>
</evidence>
<comment type="caution">
    <text evidence="1">The sequence shown here is derived from an EMBL/GenBank/DDBJ whole genome shotgun (WGS) entry which is preliminary data.</text>
</comment>
<dbReference type="Proteomes" id="UP001498398">
    <property type="component" value="Unassembled WGS sequence"/>
</dbReference>
<reference evidence="1 2" key="1">
    <citation type="submission" date="2024-01" db="EMBL/GenBank/DDBJ databases">
        <title>A draft genome for the cacao thread blight pathogen Marasmiellus scandens.</title>
        <authorList>
            <person name="Baruah I.K."/>
            <person name="Leung J."/>
            <person name="Bukari Y."/>
            <person name="Amoako-Attah I."/>
            <person name="Meinhardt L.W."/>
            <person name="Bailey B.A."/>
            <person name="Cohen S.P."/>
        </authorList>
    </citation>
    <scope>NUCLEOTIDE SEQUENCE [LARGE SCALE GENOMIC DNA]</scope>
    <source>
        <strain evidence="1 2">GH-19</strain>
    </source>
</reference>
<sequence length="321" mass="36642">MDELPIEIVTLIFSYACLDNGYTGRSLSLVSKSIRDLSQHFKLQSISIIGYNQLQSFASLLAETPPSFRRVRFLFIAAHARNTAEDPRVLDSEYQRKEDAYKAYERVLWSVRDTVEMLHVFFIFYRSFLLVPVDLPVLTELALHGRMDMDGPTGIKIHNGLRLPALKHLYITSPFPPRHITSGLTVLTPALEHLRLSVPDHVESFLSELQHVLQYLASCTDAAETGAHAQSETSVLRLKTVLLHCPSKPKDNWMNRMDRYDEQMRLLHELVSEHARTGLVKLVSPLKMGLFRTVTIEDAEGSWNARVNGRDAWWEDGFRGL</sequence>
<gene>
    <name evidence="1" type="ORF">VKT23_018065</name>
</gene>
<accession>A0ABR1IQE4</accession>